<accession>A0A9P6CMN5</accession>
<reference evidence="1" key="1">
    <citation type="submission" date="2020-11" db="EMBL/GenBank/DDBJ databases">
        <authorList>
            <consortium name="DOE Joint Genome Institute"/>
            <person name="Ahrendt S."/>
            <person name="Riley R."/>
            <person name="Andreopoulos W."/>
            <person name="Labutti K."/>
            <person name="Pangilinan J."/>
            <person name="Ruiz-Duenas F.J."/>
            <person name="Barrasa J.M."/>
            <person name="Sanchez-Garcia M."/>
            <person name="Camarero S."/>
            <person name="Miyauchi S."/>
            <person name="Serrano A."/>
            <person name="Linde D."/>
            <person name="Babiker R."/>
            <person name="Drula E."/>
            <person name="Ayuso-Fernandez I."/>
            <person name="Pacheco R."/>
            <person name="Padilla G."/>
            <person name="Ferreira P."/>
            <person name="Barriuso J."/>
            <person name="Kellner H."/>
            <person name="Castanera R."/>
            <person name="Alfaro M."/>
            <person name="Ramirez L."/>
            <person name="Pisabarro A.G."/>
            <person name="Kuo A."/>
            <person name="Tritt A."/>
            <person name="Lipzen A."/>
            <person name="He G."/>
            <person name="Yan M."/>
            <person name="Ng V."/>
            <person name="Cullen D."/>
            <person name="Martin F."/>
            <person name="Rosso M.-N."/>
            <person name="Henrissat B."/>
            <person name="Hibbett D."/>
            <person name="Martinez A.T."/>
            <person name="Grigoriev I.V."/>
        </authorList>
    </citation>
    <scope>NUCLEOTIDE SEQUENCE</scope>
    <source>
        <strain evidence="1">CIRM-BRFM 674</strain>
    </source>
</reference>
<comment type="caution">
    <text evidence="1">The sequence shown here is derived from an EMBL/GenBank/DDBJ whole genome shotgun (WGS) entry which is preliminary data.</text>
</comment>
<feature type="non-terminal residue" evidence="1">
    <location>
        <position position="70"/>
    </location>
</feature>
<name>A0A9P6CMN5_9AGAR</name>
<sequence>WYSILHFEDIDYLKRIINHRPDWFLDELLNLLATNRFISAHYTTIHRELVRAGISLKKLKKIAVERNENL</sequence>
<protein>
    <submittedName>
        <fullName evidence="1">Uncharacterized protein</fullName>
    </submittedName>
</protein>
<dbReference type="EMBL" id="MU155529">
    <property type="protein sequence ID" value="KAF9472491.1"/>
    <property type="molecule type" value="Genomic_DNA"/>
</dbReference>
<proteinExistence type="predicted"/>
<dbReference type="OrthoDB" id="2994945at2759"/>
<evidence type="ECO:0000313" key="2">
    <source>
        <dbReference type="Proteomes" id="UP000807469"/>
    </source>
</evidence>
<evidence type="ECO:0000313" key="1">
    <source>
        <dbReference type="EMBL" id="KAF9472491.1"/>
    </source>
</evidence>
<keyword evidence="2" id="KW-1185">Reference proteome</keyword>
<feature type="non-terminal residue" evidence="1">
    <location>
        <position position="1"/>
    </location>
</feature>
<gene>
    <name evidence="1" type="ORF">BDN70DRAFT_778605</name>
</gene>
<dbReference type="Proteomes" id="UP000807469">
    <property type="component" value="Unassembled WGS sequence"/>
</dbReference>
<dbReference type="AlphaFoldDB" id="A0A9P6CMN5"/>
<organism evidence="1 2">
    <name type="scientific">Pholiota conissans</name>
    <dbReference type="NCBI Taxonomy" id="109636"/>
    <lineage>
        <taxon>Eukaryota</taxon>
        <taxon>Fungi</taxon>
        <taxon>Dikarya</taxon>
        <taxon>Basidiomycota</taxon>
        <taxon>Agaricomycotina</taxon>
        <taxon>Agaricomycetes</taxon>
        <taxon>Agaricomycetidae</taxon>
        <taxon>Agaricales</taxon>
        <taxon>Agaricineae</taxon>
        <taxon>Strophariaceae</taxon>
        <taxon>Pholiota</taxon>
    </lineage>
</organism>